<protein>
    <submittedName>
        <fullName evidence="1">Uncharacterized protein</fullName>
    </submittedName>
</protein>
<evidence type="ECO:0000313" key="1">
    <source>
        <dbReference type="EMBL" id="OQA56995.1"/>
    </source>
</evidence>
<dbReference type="Proteomes" id="UP000485569">
    <property type="component" value="Unassembled WGS sequence"/>
</dbReference>
<dbReference type="EMBL" id="MWBQ01000100">
    <property type="protein sequence ID" value="OQA56995.1"/>
    <property type="molecule type" value="Genomic_DNA"/>
</dbReference>
<reference evidence="1" key="1">
    <citation type="submission" date="2017-02" db="EMBL/GenBank/DDBJ databases">
        <title>Delving into the versatile metabolic prowess of the omnipresent phylum Bacteroidetes.</title>
        <authorList>
            <person name="Nobu M.K."/>
            <person name="Mei R."/>
            <person name="Narihiro T."/>
            <person name="Kuroda K."/>
            <person name="Liu W.-T."/>
        </authorList>
    </citation>
    <scope>NUCLEOTIDE SEQUENCE</scope>
    <source>
        <strain evidence="1">ADurb.Bin276</strain>
    </source>
</reference>
<organism evidence="1">
    <name type="scientific">Candidatus Atribacter allofermentans</name>
    <dbReference type="NCBI Taxonomy" id="1852833"/>
    <lineage>
        <taxon>Bacteria</taxon>
        <taxon>Pseudomonadati</taxon>
        <taxon>Atribacterota</taxon>
        <taxon>Atribacteria</taxon>
        <taxon>Atribacterales</taxon>
        <taxon>Atribacteraceae</taxon>
        <taxon>Atribacter</taxon>
    </lineage>
</organism>
<gene>
    <name evidence="1" type="ORF">BWY41_01380</name>
</gene>
<accession>A0A1V5SR89</accession>
<name>A0A1V5SR89_9BACT</name>
<dbReference type="AlphaFoldDB" id="A0A1V5SR89"/>
<sequence>MPLNAESWVFMLIQYNKNNMKLEPMKTGTSVLTGRKIVLSKIFITFKNENMKSQRIYLYHKEVVVNKTNGINDLKD</sequence>
<proteinExistence type="predicted"/>
<comment type="caution">
    <text evidence="1">The sequence shown here is derived from an EMBL/GenBank/DDBJ whole genome shotgun (WGS) entry which is preliminary data.</text>
</comment>